<dbReference type="OrthoDB" id="9978720at2759"/>
<accession>A0A4U6XKD9</accession>
<keyword evidence="1" id="KW-0732">Signal</keyword>
<dbReference type="Gene3D" id="3.40.50.1820">
    <property type="entry name" value="alpha/beta hydrolase"/>
    <property type="match status" value="1"/>
</dbReference>
<dbReference type="EMBL" id="PJEX01000075">
    <property type="protein sequence ID" value="TKW56202.1"/>
    <property type="molecule type" value="Genomic_DNA"/>
</dbReference>
<dbReference type="CDD" id="cd12809">
    <property type="entry name" value="Esterase_713_like-2"/>
    <property type="match status" value="1"/>
</dbReference>
<proteinExistence type="predicted"/>
<evidence type="ECO:0000256" key="1">
    <source>
        <dbReference type="SAM" id="SignalP"/>
    </source>
</evidence>
<feature type="signal peptide" evidence="1">
    <location>
        <begin position="1"/>
        <end position="22"/>
    </location>
</feature>
<organism evidence="2 3">
    <name type="scientific">Colletotrichum tanaceti</name>
    <dbReference type="NCBI Taxonomy" id="1306861"/>
    <lineage>
        <taxon>Eukaryota</taxon>
        <taxon>Fungi</taxon>
        <taxon>Dikarya</taxon>
        <taxon>Ascomycota</taxon>
        <taxon>Pezizomycotina</taxon>
        <taxon>Sordariomycetes</taxon>
        <taxon>Hypocreomycetidae</taxon>
        <taxon>Glomerellales</taxon>
        <taxon>Glomerellaceae</taxon>
        <taxon>Colletotrichum</taxon>
        <taxon>Colletotrichum destructivum species complex</taxon>
    </lineage>
</organism>
<gene>
    <name evidence="2" type="ORF">CTA1_6198</name>
</gene>
<sequence length="405" mass="43735">MVKLGALSALALGLGAVGMVESSSSSSSSSSASSADSGGCLGVNAVSARCSPQETLHSREFFYVGGRSAPDPTGNITVGQLYVEKLTPLVKLRPTPLVFLHGGGVSGTTWLNTPDNRPGWATYFLRQGYQVYLVDANTIGRSAANDPAAFDMAVGMSDQFVEMGFTAVKAYGAYPQSRLHTQWPGSGMRGDPYFDHFQRSFLPYTTSYVPQELAVRAAACELLSLVGAPSYLVSHSLGSKFAVGISNDCPRRLAGSINLEPSTIPFRAYGFALGSTPANPWGLTNTPLDYEPAVSSAAELNASVESVGRETLARRNCYRQKEPARRLPKVASVPYLALTGEASVHVTYDHCIIDYLEQVGGRPDWIKLADVGIRGNGHFMYLEKNSLEIAAVVHSWIKKQQHWWW</sequence>
<evidence type="ECO:0000313" key="2">
    <source>
        <dbReference type="EMBL" id="TKW56202.1"/>
    </source>
</evidence>
<dbReference type="SUPFAM" id="SSF53474">
    <property type="entry name" value="alpha/beta-Hydrolases"/>
    <property type="match status" value="1"/>
</dbReference>
<name>A0A4U6XKD9_9PEZI</name>
<dbReference type="InterPro" id="IPR050228">
    <property type="entry name" value="Carboxylesterase_BioH"/>
</dbReference>
<dbReference type="AlphaFoldDB" id="A0A4U6XKD9"/>
<protein>
    <submittedName>
        <fullName evidence="2">Putative secreted lipase</fullName>
    </submittedName>
</protein>
<dbReference type="Proteomes" id="UP000310108">
    <property type="component" value="Unassembled WGS sequence"/>
</dbReference>
<dbReference type="PANTHER" id="PTHR43194">
    <property type="entry name" value="HYDROLASE ALPHA/BETA FOLD FAMILY"/>
    <property type="match status" value="1"/>
</dbReference>
<comment type="caution">
    <text evidence="2">The sequence shown here is derived from an EMBL/GenBank/DDBJ whole genome shotgun (WGS) entry which is preliminary data.</text>
</comment>
<dbReference type="InterPro" id="IPR029058">
    <property type="entry name" value="AB_hydrolase_fold"/>
</dbReference>
<reference evidence="2 3" key="1">
    <citation type="journal article" date="2019" name="PLoS ONE">
        <title>Comparative genome analysis indicates high evolutionary potential of pathogenicity genes in Colletotrichum tanaceti.</title>
        <authorList>
            <person name="Lelwala R.V."/>
            <person name="Korhonen P.K."/>
            <person name="Young N.D."/>
            <person name="Scott J.B."/>
            <person name="Ades P.A."/>
            <person name="Gasser R.B."/>
            <person name="Taylor P.W.J."/>
        </authorList>
    </citation>
    <scope>NUCLEOTIDE SEQUENCE [LARGE SCALE GENOMIC DNA]</scope>
    <source>
        <strain evidence="2">BRIP57314</strain>
    </source>
</reference>
<keyword evidence="3" id="KW-1185">Reference proteome</keyword>
<evidence type="ECO:0000313" key="3">
    <source>
        <dbReference type="Proteomes" id="UP000310108"/>
    </source>
</evidence>
<feature type="chain" id="PRO_5020386970" evidence="1">
    <location>
        <begin position="23"/>
        <end position="405"/>
    </location>
</feature>
<dbReference type="PANTHER" id="PTHR43194:SF4">
    <property type="entry name" value="AB HYDROLASE-1 DOMAIN-CONTAINING PROTEIN"/>
    <property type="match status" value="1"/>
</dbReference>